<gene>
    <name evidence="1" type="ORF">B0H17DRAFT_1204183</name>
</gene>
<organism evidence="1 2">
    <name type="scientific">Mycena rosella</name>
    <name type="common">Pink bonnet</name>
    <name type="synonym">Agaricus rosellus</name>
    <dbReference type="NCBI Taxonomy" id="1033263"/>
    <lineage>
        <taxon>Eukaryota</taxon>
        <taxon>Fungi</taxon>
        <taxon>Dikarya</taxon>
        <taxon>Basidiomycota</taxon>
        <taxon>Agaricomycotina</taxon>
        <taxon>Agaricomycetes</taxon>
        <taxon>Agaricomycetidae</taxon>
        <taxon>Agaricales</taxon>
        <taxon>Marasmiineae</taxon>
        <taxon>Mycenaceae</taxon>
        <taxon>Mycena</taxon>
    </lineage>
</organism>
<evidence type="ECO:0000313" key="2">
    <source>
        <dbReference type="Proteomes" id="UP001221757"/>
    </source>
</evidence>
<protein>
    <submittedName>
        <fullName evidence="1">Uncharacterized protein</fullName>
    </submittedName>
</protein>
<sequence>MLESNWRVWCSVNETMVDGTIDFKKEYITTLIEDTEFCERPFGAPSRISR</sequence>
<evidence type="ECO:0000313" key="1">
    <source>
        <dbReference type="EMBL" id="KAJ7686502.1"/>
    </source>
</evidence>
<name>A0AAD7GDZ7_MYCRO</name>
<dbReference type="EMBL" id="JARKIE010000095">
    <property type="protein sequence ID" value="KAJ7686502.1"/>
    <property type="molecule type" value="Genomic_DNA"/>
</dbReference>
<reference evidence="1" key="1">
    <citation type="submission" date="2023-03" db="EMBL/GenBank/DDBJ databases">
        <title>Massive genome expansion in bonnet fungi (Mycena s.s.) driven by repeated elements and novel gene families across ecological guilds.</title>
        <authorList>
            <consortium name="Lawrence Berkeley National Laboratory"/>
            <person name="Harder C.B."/>
            <person name="Miyauchi S."/>
            <person name="Viragh M."/>
            <person name="Kuo A."/>
            <person name="Thoen E."/>
            <person name="Andreopoulos B."/>
            <person name="Lu D."/>
            <person name="Skrede I."/>
            <person name="Drula E."/>
            <person name="Henrissat B."/>
            <person name="Morin E."/>
            <person name="Kohler A."/>
            <person name="Barry K."/>
            <person name="LaButti K."/>
            <person name="Morin E."/>
            <person name="Salamov A."/>
            <person name="Lipzen A."/>
            <person name="Mereny Z."/>
            <person name="Hegedus B."/>
            <person name="Baldrian P."/>
            <person name="Stursova M."/>
            <person name="Weitz H."/>
            <person name="Taylor A."/>
            <person name="Grigoriev I.V."/>
            <person name="Nagy L.G."/>
            <person name="Martin F."/>
            <person name="Kauserud H."/>
        </authorList>
    </citation>
    <scope>NUCLEOTIDE SEQUENCE</scope>
    <source>
        <strain evidence="1">CBHHK067</strain>
    </source>
</reference>
<comment type="caution">
    <text evidence="1">The sequence shown here is derived from an EMBL/GenBank/DDBJ whole genome shotgun (WGS) entry which is preliminary data.</text>
</comment>
<accession>A0AAD7GDZ7</accession>
<dbReference type="AlphaFoldDB" id="A0AAD7GDZ7"/>
<keyword evidence="2" id="KW-1185">Reference proteome</keyword>
<proteinExistence type="predicted"/>
<dbReference type="Proteomes" id="UP001221757">
    <property type="component" value="Unassembled WGS sequence"/>
</dbReference>